<proteinExistence type="predicted"/>
<feature type="compositionally biased region" description="Polar residues" evidence="1">
    <location>
        <begin position="182"/>
        <end position="192"/>
    </location>
</feature>
<organism evidence="2 3">
    <name type="scientific">Striga asiatica</name>
    <name type="common">Asiatic witchweed</name>
    <name type="synonym">Buchnera asiatica</name>
    <dbReference type="NCBI Taxonomy" id="4170"/>
    <lineage>
        <taxon>Eukaryota</taxon>
        <taxon>Viridiplantae</taxon>
        <taxon>Streptophyta</taxon>
        <taxon>Embryophyta</taxon>
        <taxon>Tracheophyta</taxon>
        <taxon>Spermatophyta</taxon>
        <taxon>Magnoliopsida</taxon>
        <taxon>eudicotyledons</taxon>
        <taxon>Gunneridae</taxon>
        <taxon>Pentapetalae</taxon>
        <taxon>asterids</taxon>
        <taxon>lamiids</taxon>
        <taxon>Lamiales</taxon>
        <taxon>Orobanchaceae</taxon>
        <taxon>Buchnereae</taxon>
        <taxon>Striga</taxon>
    </lineage>
</organism>
<feature type="compositionally biased region" description="Basic residues" evidence="1">
    <location>
        <begin position="1"/>
        <end position="11"/>
    </location>
</feature>
<sequence length="192" mass="21813">MKIQRTKKQCNKKQDAIPFQPTSTWYLRHPTDSKAGNRRASGTQYKHTGRETPPTANSTRIDGLETSPETPQQITLRDRSQKVPPRHLKRHSQPKDHRHRKKHDGRHKPQSPANSRTQQQAQESRSARKPTTTITAAMASKKVDDAHSTTAIASTPEEQHNRSQQGAEGRRWPPEPDLRPGASQTTPFTKTW</sequence>
<evidence type="ECO:0000313" key="2">
    <source>
        <dbReference type="EMBL" id="GER43841.1"/>
    </source>
</evidence>
<reference evidence="3" key="1">
    <citation type="journal article" date="2019" name="Curr. Biol.">
        <title>Genome Sequence of Striga asiatica Provides Insight into the Evolution of Plant Parasitism.</title>
        <authorList>
            <person name="Yoshida S."/>
            <person name="Kim S."/>
            <person name="Wafula E.K."/>
            <person name="Tanskanen J."/>
            <person name="Kim Y.M."/>
            <person name="Honaas L."/>
            <person name="Yang Z."/>
            <person name="Spallek T."/>
            <person name="Conn C.E."/>
            <person name="Ichihashi Y."/>
            <person name="Cheong K."/>
            <person name="Cui S."/>
            <person name="Der J.P."/>
            <person name="Gundlach H."/>
            <person name="Jiao Y."/>
            <person name="Hori C."/>
            <person name="Ishida J.K."/>
            <person name="Kasahara H."/>
            <person name="Kiba T."/>
            <person name="Kim M.S."/>
            <person name="Koo N."/>
            <person name="Laohavisit A."/>
            <person name="Lee Y.H."/>
            <person name="Lumba S."/>
            <person name="McCourt P."/>
            <person name="Mortimer J.C."/>
            <person name="Mutuku J.M."/>
            <person name="Nomura T."/>
            <person name="Sasaki-Sekimoto Y."/>
            <person name="Seto Y."/>
            <person name="Wang Y."/>
            <person name="Wakatake T."/>
            <person name="Sakakibara H."/>
            <person name="Demura T."/>
            <person name="Yamaguchi S."/>
            <person name="Yoneyama K."/>
            <person name="Manabe R.I."/>
            <person name="Nelson D.C."/>
            <person name="Schulman A.H."/>
            <person name="Timko M.P."/>
            <person name="dePamphilis C.W."/>
            <person name="Choi D."/>
            <person name="Shirasu K."/>
        </authorList>
    </citation>
    <scope>NUCLEOTIDE SEQUENCE [LARGE SCALE GENOMIC DNA]</scope>
    <source>
        <strain evidence="3">cv. UVA1</strain>
    </source>
</reference>
<evidence type="ECO:0000256" key="1">
    <source>
        <dbReference type="SAM" id="MobiDB-lite"/>
    </source>
</evidence>
<protein>
    <submittedName>
        <fullName evidence="2">Nuclear assembly factor 1</fullName>
    </submittedName>
</protein>
<feature type="compositionally biased region" description="Basic and acidic residues" evidence="1">
    <location>
        <begin position="168"/>
        <end position="178"/>
    </location>
</feature>
<feature type="region of interest" description="Disordered" evidence="1">
    <location>
        <begin position="1"/>
        <end position="192"/>
    </location>
</feature>
<feature type="compositionally biased region" description="Basic residues" evidence="1">
    <location>
        <begin position="84"/>
        <end position="109"/>
    </location>
</feature>
<dbReference type="Proteomes" id="UP000325081">
    <property type="component" value="Unassembled WGS sequence"/>
</dbReference>
<name>A0A5A7QIX3_STRAF</name>
<evidence type="ECO:0000313" key="3">
    <source>
        <dbReference type="Proteomes" id="UP000325081"/>
    </source>
</evidence>
<dbReference type="AlphaFoldDB" id="A0A5A7QIX3"/>
<comment type="caution">
    <text evidence="2">The sequence shown here is derived from an EMBL/GenBank/DDBJ whole genome shotgun (WGS) entry which is preliminary data.</text>
</comment>
<gene>
    <name evidence="2" type="ORF">STAS_20708</name>
</gene>
<accession>A0A5A7QIX3</accession>
<feature type="compositionally biased region" description="Polar residues" evidence="1">
    <location>
        <begin position="111"/>
        <end position="135"/>
    </location>
</feature>
<dbReference type="EMBL" id="BKCP01006737">
    <property type="protein sequence ID" value="GER43841.1"/>
    <property type="molecule type" value="Genomic_DNA"/>
</dbReference>
<keyword evidence="3" id="KW-1185">Reference proteome</keyword>